<dbReference type="SUPFAM" id="SSF53271">
    <property type="entry name" value="PRTase-like"/>
    <property type="match status" value="1"/>
</dbReference>
<dbReference type="PATRIC" id="fig|699431.3.peg.3388"/>
<proteinExistence type="predicted"/>
<reference evidence="3" key="1">
    <citation type="submission" date="2013-11" db="EMBL/GenBank/DDBJ databases">
        <authorList>
            <person name="Hoang H.T."/>
            <person name="Killian M.L."/>
            <person name="Madson D.M."/>
            <person name="Arruda P.H.E."/>
            <person name="Sun D."/>
            <person name="Schwartz K.J."/>
            <person name="Yoon K."/>
        </authorList>
    </citation>
    <scope>NUCLEOTIDE SEQUENCE [LARGE SCALE GENOMIC DNA]</scope>
    <source>
        <strain evidence="3">CDK2</strain>
    </source>
</reference>
<dbReference type="InterPro" id="IPR029057">
    <property type="entry name" value="PRTase-like"/>
</dbReference>
<keyword evidence="2" id="KW-0328">Glycosyltransferase</keyword>
<keyword evidence="3" id="KW-1185">Reference proteome</keyword>
<evidence type="ECO:0000259" key="1">
    <source>
        <dbReference type="Pfam" id="PF00156"/>
    </source>
</evidence>
<dbReference type="GO" id="GO:0016757">
    <property type="term" value="F:glycosyltransferase activity"/>
    <property type="evidence" value="ECO:0007669"/>
    <property type="project" value="UniProtKB-KW"/>
</dbReference>
<dbReference type="Proteomes" id="UP000050535">
    <property type="component" value="Unassembled WGS sequence"/>
</dbReference>
<dbReference type="Pfam" id="PF00156">
    <property type="entry name" value="Pribosyltran"/>
    <property type="match status" value="1"/>
</dbReference>
<organism evidence="2 3">
    <name type="scientific">Halolamina pelagica</name>
    <dbReference type="NCBI Taxonomy" id="699431"/>
    <lineage>
        <taxon>Archaea</taxon>
        <taxon>Methanobacteriati</taxon>
        <taxon>Methanobacteriota</taxon>
        <taxon>Stenosarchaea group</taxon>
        <taxon>Halobacteria</taxon>
        <taxon>Halobacteriales</taxon>
        <taxon>Haloferacaceae</taxon>
    </lineage>
</organism>
<keyword evidence="2" id="KW-0808">Transferase</keyword>
<sequence length="133" mass="14490">MIDDLGVSEASLDDQIDRERAAAAAKVDRYRGDRPPLDVAGKRVVVVDDGVATGATTTACLRQLRNANAESVVLAVPVAPPDTVDRLQREADEVVCVEAPPQFQAVGQFYERFEQVVDEEAVTYLDEQTDAEE</sequence>
<dbReference type="InterPro" id="IPR000836">
    <property type="entry name" value="PRTase_dom"/>
</dbReference>
<accession>A0A0P7G7A9</accession>
<dbReference type="EMBL" id="LGUC01000002">
    <property type="protein sequence ID" value="KPN29065.1"/>
    <property type="molecule type" value="Genomic_DNA"/>
</dbReference>
<dbReference type="AlphaFoldDB" id="A0A0P7G7A9"/>
<dbReference type="Gene3D" id="3.40.50.2020">
    <property type="match status" value="1"/>
</dbReference>
<gene>
    <name evidence="2" type="ORF">SY89_03299</name>
</gene>
<evidence type="ECO:0000313" key="3">
    <source>
        <dbReference type="Proteomes" id="UP000050535"/>
    </source>
</evidence>
<evidence type="ECO:0000313" key="2">
    <source>
        <dbReference type="EMBL" id="KPN29065.1"/>
    </source>
</evidence>
<dbReference type="CDD" id="cd06223">
    <property type="entry name" value="PRTases_typeI"/>
    <property type="match status" value="1"/>
</dbReference>
<comment type="caution">
    <text evidence="2">The sequence shown here is derived from an EMBL/GenBank/DDBJ whole genome shotgun (WGS) entry which is preliminary data.</text>
</comment>
<name>A0A0P7G7A9_9EURY</name>
<dbReference type="STRING" id="699431.SY89_03299"/>
<protein>
    <submittedName>
        <fullName evidence="2">Uracil phosphoribosyltransferase</fullName>
    </submittedName>
</protein>
<feature type="domain" description="Phosphoribosyltransferase" evidence="1">
    <location>
        <begin position="34"/>
        <end position="101"/>
    </location>
</feature>